<gene>
    <name evidence="6" type="ORF">H0I76_08690</name>
</gene>
<dbReference type="Gene3D" id="3.40.140.10">
    <property type="entry name" value="Cytidine Deaminase, domain 2"/>
    <property type="match status" value="1"/>
</dbReference>
<evidence type="ECO:0000313" key="6">
    <source>
        <dbReference type="EMBL" id="MBK0399265.1"/>
    </source>
</evidence>
<comment type="caution">
    <text evidence="6">The sequence shown here is derived from an EMBL/GenBank/DDBJ whole genome shotgun (WGS) entry which is preliminary data.</text>
</comment>
<dbReference type="SUPFAM" id="SSF53927">
    <property type="entry name" value="Cytidine deaminase-like"/>
    <property type="match status" value="1"/>
</dbReference>
<dbReference type="InterPro" id="IPR016192">
    <property type="entry name" value="APOBEC/CMP_deaminase_Zn-bd"/>
</dbReference>
<dbReference type="InterPro" id="IPR050202">
    <property type="entry name" value="Cyt/Deoxycyt_deaminase"/>
</dbReference>
<evidence type="ECO:0000313" key="7">
    <source>
        <dbReference type="Proteomes" id="UP000655420"/>
    </source>
</evidence>
<keyword evidence="7" id="KW-1185">Reference proteome</keyword>
<keyword evidence="3" id="KW-0378">Hydrolase</keyword>
<dbReference type="RefSeq" id="WP_200609350.1">
    <property type="nucleotide sequence ID" value="NZ_JAEHHL010000004.1"/>
</dbReference>
<evidence type="ECO:0000256" key="4">
    <source>
        <dbReference type="ARBA" id="ARBA00022833"/>
    </source>
</evidence>
<accession>A0A8J7M6U3</accession>
<dbReference type="PROSITE" id="PS00903">
    <property type="entry name" value="CYT_DCMP_DEAMINASES_1"/>
    <property type="match status" value="1"/>
</dbReference>
<dbReference type="PROSITE" id="PS51747">
    <property type="entry name" value="CYT_DCMP_DEAMINASES_2"/>
    <property type="match status" value="1"/>
</dbReference>
<dbReference type="GO" id="GO:0005829">
    <property type="term" value="C:cytosol"/>
    <property type="evidence" value="ECO:0007669"/>
    <property type="project" value="TreeGrafter"/>
</dbReference>
<evidence type="ECO:0000256" key="2">
    <source>
        <dbReference type="ARBA" id="ARBA00022723"/>
    </source>
</evidence>
<dbReference type="GO" id="GO:0004126">
    <property type="term" value="F:cytidine deaminase activity"/>
    <property type="evidence" value="ECO:0007669"/>
    <property type="project" value="UniProtKB-ARBA"/>
</dbReference>
<comment type="similarity">
    <text evidence="1">Belongs to the cytidine and deoxycytidylate deaminase family.</text>
</comment>
<dbReference type="GO" id="GO:0042802">
    <property type="term" value="F:identical protein binding"/>
    <property type="evidence" value="ECO:0007669"/>
    <property type="project" value="UniProtKB-ARBA"/>
</dbReference>
<evidence type="ECO:0000256" key="3">
    <source>
        <dbReference type="ARBA" id="ARBA00022801"/>
    </source>
</evidence>
<sequence length="134" mass="14024">MLTDAYNAAIDAARRLIAARAKEGRHHVAATVLTKAGGSYTAVNVDSTLGRAAVCAEAIAIGMACAAENEAEIVFAAAVNRRLVVVAPCGLCRELLLDYGPEAVIAVPRDGEGFALRRLAELMPEAYKSGRRGV</sequence>
<dbReference type="GO" id="GO:0055086">
    <property type="term" value="P:nucleobase-containing small molecule metabolic process"/>
    <property type="evidence" value="ECO:0007669"/>
    <property type="project" value="UniProtKB-ARBA"/>
</dbReference>
<evidence type="ECO:0000259" key="5">
    <source>
        <dbReference type="PROSITE" id="PS51747"/>
    </source>
</evidence>
<dbReference type="AlphaFoldDB" id="A0A8J7M6U3"/>
<dbReference type="PANTHER" id="PTHR11644">
    <property type="entry name" value="CYTIDINE DEAMINASE"/>
    <property type="match status" value="1"/>
</dbReference>
<protein>
    <recommendedName>
        <fullName evidence="5">CMP/dCMP-type deaminase domain-containing protein</fullName>
    </recommendedName>
</protein>
<dbReference type="GO" id="GO:0072527">
    <property type="term" value="P:pyrimidine-containing compound metabolic process"/>
    <property type="evidence" value="ECO:0007669"/>
    <property type="project" value="UniProtKB-ARBA"/>
</dbReference>
<dbReference type="Pfam" id="PF00383">
    <property type="entry name" value="dCMP_cyt_deam_1"/>
    <property type="match status" value="1"/>
</dbReference>
<keyword evidence="4" id="KW-0862">Zinc</keyword>
<dbReference type="CDD" id="cd01283">
    <property type="entry name" value="cytidine_deaminase"/>
    <property type="match status" value="1"/>
</dbReference>
<evidence type="ECO:0000256" key="1">
    <source>
        <dbReference type="ARBA" id="ARBA00006576"/>
    </source>
</evidence>
<dbReference type="InterPro" id="IPR016193">
    <property type="entry name" value="Cytidine_deaminase-like"/>
</dbReference>
<dbReference type="EMBL" id="JAEHHL010000004">
    <property type="protein sequence ID" value="MBK0399265.1"/>
    <property type="molecule type" value="Genomic_DNA"/>
</dbReference>
<name>A0A8J7M6U3_9RHOB</name>
<proteinExistence type="inferred from homology"/>
<reference evidence="6" key="1">
    <citation type="submission" date="2020-12" db="EMBL/GenBank/DDBJ databases">
        <title>Bacterial taxonomy.</title>
        <authorList>
            <person name="Pan X."/>
        </authorList>
    </citation>
    <scope>NUCLEOTIDE SEQUENCE</scope>
    <source>
        <strain evidence="6">M0105</strain>
    </source>
</reference>
<dbReference type="Proteomes" id="UP000655420">
    <property type="component" value="Unassembled WGS sequence"/>
</dbReference>
<organism evidence="6 7">
    <name type="scientific">Thermohalobaculum xanthum</name>
    <dbReference type="NCBI Taxonomy" id="2753746"/>
    <lineage>
        <taxon>Bacteria</taxon>
        <taxon>Pseudomonadati</taxon>
        <taxon>Pseudomonadota</taxon>
        <taxon>Alphaproteobacteria</taxon>
        <taxon>Rhodobacterales</taxon>
        <taxon>Paracoccaceae</taxon>
        <taxon>Thermohalobaculum</taxon>
    </lineage>
</organism>
<keyword evidence="2" id="KW-0479">Metal-binding</keyword>
<dbReference type="PANTHER" id="PTHR11644:SF2">
    <property type="entry name" value="CYTIDINE DEAMINASE"/>
    <property type="match status" value="1"/>
</dbReference>
<dbReference type="InterPro" id="IPR002125">
    <property type="entry name" value="CMP_dCMP_dom"/>
</dbReference>
<dbReference type="GO" id="GO:0008270">
    <property type="term" value="F:zinc ion binding"/>
    <property type="evidence" value="ECO:0007669"/>
    <property type="project" value="InterPro"/>
</dbReference>
<feature type="domain" description="CMP/dCMP-type deaminase" evidence="5">
    <location>
        <begin position="8"/>
        <end position="130"/>
    </location>
</feature>